<name>A0A0B2VNU5_TOXCA</name>
<feature type="domain" description="Band 4.1" evidence="1">
    <location>
        <begin position="26"/>
        <end position="339"/>
    </location>
</feature>
<proteinExistence type="predicted"/>
<dbReference type="SMART" id="SM00295">
    <property type="entry name" value="B41"/>
    <property type="match status" value="1"/>
</dbReference>
<comment type="caution">
    <text evidence="2">The sequence shown here is derived from an EMBL/GenBank/DDBJ whole genome shotgun (WGS) entry which is preliminary data.</text>
</comment>
<dbReference type="Proteomes" id="UP000031036">
    <property type="component" value="Unassembled WGS sequence"/>
</dbReference>
<dbReference type="AlphaFoldDB" id="A0A0B2VNU5"/>
<accession>A0A0B2VNU5</accession>
<reference evidence="2 3" key="1">
    <citation type="submission" date="2014-11" db="EMBL/GenBank/DDBJ databases">
        <title>Genetic blueprint of the zoonotic pathogen Toxocara canis.</title>
        <authorList>
            <person name="Zhu X.-Q."/>
            <person name="Korhonen P.K."/>
            <person name="Cai H."/>
            <person name="Young N.D."/>
            <person name="Nejsum P."/>
            <person name="von Samson-Himmelstjerna G."/>
            <person name="Boag P.R."/>
            <person name="Tan P."/>
            <person name="Li Q."/>
            <person name="Min J."/>
            <person name="Yang Y."/>
            <person name="Wang X."/>
            <person name="Fang X."/>
            <person name="Hall R.S."/>
            <person name="Hofmann A."/>
            <person name="Sternberg P.W."/>
            <person name="Jex A.R."/>
            <person name="Gasser R.B."/>
        </authorList>
    </citation>
    <scope>NUCLEOTIDE SEQUENCE [LARGE SCALE GENOMIC DNA]</scope>
    <source>
        <strain evidence="2">PN_DK_2014</strain>
    </source>
</reference>
<evidence type="ECO:0000313" key="2">
    <source>
        <dbReference type="EMBL" id="KHN82710.1"/>
    </source>
</evidence>
<keyword evidence="3" id="KW-1185">Reference proteome</keyword>
<gene>
    <name evidence="2" type="ORF">Tcan_16522</name>
</gene>
<dbReference type="Pfam" id="PF00373">
    <property type="entry name" value="FERM_M"/>
    <property type="match status" value="1"/>
</dbReference>
<dbReference type="InterPro" id="IPR019749">
    <property type="entry name" value="Band_41_domain"/>
</dbReference>
<dbReference type="InterPro" id="IPR035963">
    <property type="entry name" value="FERM_2"/>
</dbReference>
<dbReference type="STRING" id="6265.A0A0B2VNU5"/>
<dbReference type="OrthoDB" id="5860001at2759"/>
<dbReference type="CDD" id="cd14473">
    <property type="entry name" value="FERM_B-lobe"/>
    <property type="match status" value="1"/>
</dbReference>
<dbReference type="InterPro" id="IPR019748">
    <property type="entry name" value="FERM_central"/>
</dbReference>
<evidence type="ECO:0000313" key="3">
    <source>
        <dbReference type="Proteomes" id="UP000031036"/>
    </source>
</evidence>
<evidence type="ECO:0000259" key="1">
    <source>
        <dbReference type="SMART" id="SM00295"/>
    </source>
</evidence>
<protein>
    <recommendedName>
        <fullName evidence="1">Band 4.1 domain-containing protein</fullName>
    </recommendedName>
</protein>
<sequence>MLSQRSSSGGLRLSAFSAGTSIASDNSGPFLFSFVLRNRASTIGTRIPLPKSAISRNSGDSLRVPDRESPVHPIMTTEMNPDFQCVRQLILNLLTVYSKQNANIVSTMKECADVLRQILNSPQHPTVKNWCAEIIQVVSTHVEPEQESALESTERVNDEYLDFQDQIISGSLPCPKEEAALLASIQLCVEENWPSNKRTQTIRRHLLKGQFGRIRDLAQKIMVTPWEVDQTLYCTPPPITNNDVTVMKQVLKYSIMDAETRSRSSTLLRCIADPDALMSAEVQAQCLPIDLRGDRRTVKLVKERKRKLFHSQIYESEIGMKKLYVQTAKKLPAFGCKVFQVKELVHGRTLRKMALCAPEKPSHLELLASKMVFAFTVPFGIS</sequence>
<organism evidence="2 3">
    <name type="scientific">Toxocara canis</name>
    <name type="common">Canine roundworm</name>
    <dbReference type="NCBI Taxonomy" id="6265"/>
    <lineage>
        <taxon>Eukaryota</taxon>
        <taxon>Metazoa</taxon>
        <taxon>Ecdysozoa</taxon>
        <taxon>Nematoda</taxon>
        <taxon>Chromadorea</taxon>
        <taxon>Rhabditida</taxon>
        <taxon>Spirurina</taxon>
        <taxon>Ascaridomorpha</taxon>
        <taxon>Ascaridoidea</taxon>
        <taxon>Toxocaridae</taxon>
        <taxon>Toxocara</taxon>
    </lineage>
</organism>
<dbReference type="EMBL" id="JPKZ01001313">
    <property type="protein sequence ID" value="KHN82710.1"/>
    <property type="molecule type" value="Genomic_DNA"/>
</dbReference>
<dbReference type="SUPFAM" id="SSF47031">
    <property type="entry name" value="Second domain of FERM"/>
    <property type="match status" value="1"/>
</dbReference>